<dbReference type="GO" id="GO:0006654">
    <property type="term" value="P:phosphatidic acid biosynthetic process"/>
    <property type="evidence" value="ECO:0007669"/>
    <property type="project" value="TreeGrafter"/>
</dbReference>
<keyword evidence="1" id="KW-0808">Transferase</keyword>
<feature type="domain" description="Phospholipid/glycerol acyltransferase" evidence="3">
    <location>
        <begin position="36"/>
        <end position="148"/>
    </location>
</feature>
<dbReference type="CDD" id="cd07989">
    <property type="entry name" value="LPLAT_AGPAT-like"/>
    <property type="match status" value="1"/>
</dbReference>
<dbReference type="PANTHER" id="PTHR10434">
    <property type="entry name" value="1-ACYL-SN-GLYCEROL-3-PHOSPHATE ACYLTRANSFERASE"/>
    <property type="match status" value="1"/>
</dbReference>
<evidence type="ECO:0000259" key="3">
    <source>
        <dbReference type="SMART" id="SM00563"/>
    </source>
</evidence>
<evidence type="ECO:0000313" key="5">
    <source>
        <dbReference type="Proteomes" id="UP000697710"/>
    </source>
</evidence>
<keyword evidence="2 4" id="KW-0012">Acyltransferase</keyword>
<accession>A0A956M3E9</accession>
<dbReference type="SMART" id="SM00563">
    <property type="entry name" value="PlsC"/>
    <property type="match status" value="1"/>
</dbReference>
<proteinExistence type="predicted"/>
<dbReference type="Pfam" id="PF01553">
    <property type="entry name" value="Acyltransferase"/>
    <property type="match status" value="1"/>
</dbReference>
<sequence>MRPWYRFCRDVVRWLARGLWGLRVDGLEKLPRDGAAVVASNHRSLLDPPLLGSVLPRESGFVAKRELFSVPGLSTLIRSLNAIPIERGRLSMEKMDELAEFLDGGKLLLYFPEGTRSRSGELGRAKAGIGVLLTKRAVPVVPAFVQGTESPVRNLFRRGRLRIVFGDPQTIPGDAGPEEPRERARWIAEAVLARIRELGEESAENGRAERKL</sequence>
<name>A0A956M3E9_UNCEI</name>
<dbReference type="PANTHER" id="PTHR10434:SF11">
    <property type="entry name" value="1-ACYL-SN-GLYCEROL-3-PHOSPHATE ACYLTRANSFERASE"/>
    <property type="match status" value="1"/>
</dbReference>
<reference evidence="4" key="2">
    <citation type="journal article" date="2021" name="Microbiome">
        <title>Successional dynamics and alternative stable states in a saline activated sludge microbial community over 9 years.</title>
        <authorList>
            <person name="Wang Y."/>
            <person name="Ye J."/>
            <person name="Ju F."/>
            <person name="Liu L."/>
            <person name="Boyd J.A."/>
            <person name="Deng Y."/>
            <person name="Parks D.H."/>
            <person name="Jiang X."/>
            <person name="Yin X."/>
            <person name="Woodcroft B.J."/>
            <person name="Tyson G.W."/>
            <person name="Hugenholtz P."/>
            <person name="Polz M.F."/>
            <person name="Zhang T."/>
        </authorList>
    </citation>
    <scope>NUCLEOTIDE SEQUENCE</scope>
    <source>
        <strain evidence="4">HKST-UBA01</strain>
    </source>
</reference>
<protein>
    <submittedName>
        <fullName evidence="4">1-acyl-sn-glycerol-3-phosphate acyltransferase</fullName>
    </submittedName>
</protein>
<dbReference type="Proteomes" id="UP000697710">
    <property type="component" value="Unassembled WGS sequence"/>
</dbReference>
<evidence type="ECO:0000313" key="4">
    <source>
        <dbReference type="EMBL" id="MCA9730098.1"/>
    </source>
</evidence>
<evidence type="ECO:0000256" key="2">
    <source>
        <dbReference type="ARBA" id="ARBA00023315"/>
    </source>
</evidence>
<dbReference type="AlphaFoldDB" id="A0A956M3E9"/>
<organism evidence="4 5">
    <name type="scientific">Eiseniibacteriota bacterium</name>
    <dbReference type="NCBI Taxonomy" id="2212470"/>
    <lineage>
        <taxon>Bacteria</taxon>
        <taxon>Candidatus Eiseniibacteriota</taxon>
    </lineage>
</organism>
<dbReference type="EMBL" id="JAGQHR010000988">
    <property type="protein sequence ID" value="MCA9730098.1"/>
    <property type="molecule type" value="Genomic_DNA"/>
</dbReference>
<gene>
    <name evidence="4" type="ORF">KC729_20610</name>
</gene>
<dbReference type="SUPFAM" id="SSF69593">
    <property type="entry name" value="Glycerol-3-phosphate (1)-acyltransferase"/>
    <property type="match status" value="1"/>
</dbReference>
<dbReference type="GO" id="GO:0003841">
    <property type="term" value="F:1-acylglycerol-3-phosphate O-acyltransferase activity"/>
    <property type="evidence" value="ECO:0007669"/>
    <property type="project" value="TreeGrafter"/>
</dbReference>
<comment type="caution">
    <text evidence="4">The sequence shown here is derived from an EMBL/GenBank/DDBJ whole genome shotgun (WGS) entry which is preliminary data.</text>
</comment>
<evidence type="ECO:0000256" key="1">
    <source>
        <dbReference type="ARBA" id="ARBA00022679"/>
    </source>
</evidence>
<dbReference type="InterPro" id="IPR002123">
    <property type="entry name" value="Plipid/glycerol_acylTrfase"/>
</dbReference>
<reference evidence="4" key="1">
    <citation type="submission" date="2020-04" db="EMBL/GenBank/DDBJ databases">
        <authorList>
            <person name="Zhang T."/>
        </authorList>
    </citation>
    <scope>NUCLEOTIDE SEQUENCE</scope>
    <source>
        <strain evidence="4">HKST-UBA01</strain>
    </source>
</reference>